<dbReference type="InterPro" id="IPR005178">
    <property type="entry name" value="Ostalpha/TMEM184C"/>
</dbReference>
<feature type="transmembrane region" description="Helical" evidence="5">
    <location>
        <begin position="68"/>
        <end position="88"/>
    </location>
</feature>
<keyword evidence="3 5" id="KW-1133">Transmembrane helix</keyword>
<organism evidence="6 7">
    <name type="scientific">Thelephora terrestris</name>
    <dbReference type="NCBI Taxonomy" id="56493"/>
    <lineage>
        <taxon>Eukaryota</taxon>
        <taxon>Fungi</taxon>
        <taxon>Dikarya</taxon>
        <taxon>Basidiomycota</taxon>
        <taxon>Agaricomycotina</taxon>
        <taxon>Agaricomycetes</taxon>
        <taxon>Thelephorales</taxon>
        <taxon>Thelephoraceae</taxon>
        <taxon>Thelephora</taxon>
    </lineage>
</organism>
<evidence type="ECO:0000256" key="3">
    <source>
        <dbReference type="ARBA" id="ARBA00022989"/>
    </source>
</evidence>
<dbReference type="Pfam" id="PF03619">
    <property type="entry name" value="Solute_trans_a"/>
    <property type="match status" value="1"/>
</dbReference>
<accession>A0A9P6HJJ5</accession>
<comment type="caution">
    <text evidence="6">The sequence shown here is derived from an EMBL/GenBank/DDBJ whole genome shotgun (WGS) entry which is preliminary data.</text>
</comment>
<reference evidence="6" key="1">
    <citation type="journal article" date="2020" name="Nat. Commun.">
        <title>Large-scale genome sequencing of mycorrhizal fungi provides insights into the early evolution of symbiotic traits.</title>
        <authorList>
            <person name="Miyauchi S."/>
            <person name="Kiss E."/>
            <person name="Kuo A."/>
            <person name="Drula E."/>
            <person name="Kohler A."/>
            <person name="Sanchez-Garcia M."/>
            <person name="Morin E."/>
            <person name="Andreopoulos B."/>
            <person name="Barry K.W."/>
            <person name="Bonito G."/>
            <person name="Buee M."/>
            <person name="Carver A."/>
            <person name="Chen C."/>
            <person name="Cichocki N."/>
            <person name="Clum A."/>
            <person name="Culley D."/>
            <person name="Crous P.W."/>
            <person name="Fauchery L."/>
            <person name="Girlanda M."/>
            <person name="Hayes R.D."/>
            <person name="Keri Z."/>
            <person name="LaButti K."/>
            <person name="Lipzen A."/>
            <person name="Lombard V."/>
            <person name="Magnuson J."/>
            <person name="Maillard F."/>
            <person name="Murat C."/>
            <person name="Nolan M."/>
            <person name="Ohm R.A."/>
            <person name="Pangilinan J."/>
            <person name="Pereira M.F."/>
            <person name="Perotto S."/>
            <person name="Peter M."/>
            <person name="Pfister S."/>
            <person name="Riley R."/>
            <person name="Sitrit Y."/>
            <person name="Stielow J.B."/>
            <person name="Szollosi G."/>
            <person name="Zifcakova L."/>
            <person name="Stursova M."/>
            <person name="Spatafora J.W."/>
            <person name="Tedersoo L."/>
            <person name="Vaario L.M."/>
            <person name="Yamada A."/>
            <person name="Yan M."/>
            <person name="Wang P."/>
            <person name="Xu J."/>
            <person name="Bruns T."/>
            <person name="Baldrian P."/>
            <person name="Vilgalys R."/>
            <person name="Dunand C."/>
            <person name="Henrissat B."/>
            <person name="Grigoriev I.V."/>
            <person name="Hibbett D."/>
            <person name="Nagy L.G."/>
            <person name="Martin F.M."/>
        </authorList>
    </citation>
    <scope>NUCLEOTIDE SEQUENCE</scope>
    <source>
        <strain evidence="6">UH-Tt-Lm1</strain>
    </source>
</reference>
<evidence type="ECO:0000256" key="4">
    <source>
        <dbReference type="ARBA" id="ARBA00023136"/>
    </source>
</evidence>
<dbReference type="EMBL" id="WIUZ02000004">
    <property type="protein sequence ID" value="KAF9788384.1"/>
    <property type="molecule type" value="Genomic_DNA"/>
</dbReference>
<keyword evidence="4 5" id="KW-0472">Membrane</keyword>
<feature type="transmembrane region" description="Helical" evidence="5">
    <location>
        <begin position="100"/>
        <end position="119"/>
    </location>
</feature>
<comment type="subcellular location">
    <subcellularLocation>
        <location evidence="1">Membrane</location>
        <topology evidence="1">Multi-pass membrane protein</topology>
    </subcellularLocation>
</comment>
<name>A0A9P6HJJ5_9AGAM</name>
<feature type="transmembrane region" description="Helical" evidence="5">
    <location>
        <begin position="197"/>
        <end position="222"/>
    </location>
</feature>
<evidence type="ECO:0000313" key="6">
    <source>
        <dbReference type="EMBL" id="KAF9788384.1"/>
    </source>
</evidence>
<evidence type="ECO:0000313" key="7">
    <source>
        <dbReference type="Proteomes" id="UP000736335"/>
    </source>
</evidence>
<sequence length="425" mass="48386">MPRPECPAENAAAFEETTFFNKDGINWTPHTIGWSIAGGCAILTLLISIVTVLKHCRNYTNPPQQRQILRILYMPPIYGIVSFFSYRFFRQYTYFELVQVVYEAVTISAFVLLLIEYVASTASGHEVDKAMARKEKTALPIPLCCMRYRPTKPYFMFTIKWSVLQYVIVRPAASIAGAICQYYGVLCPTLSRSPYYAYLYLAIVDFISITVALYGLFVFYGLTKDELKDKRPLAKFLAIKLIVFLTFYQAFVFAMLEGHVIHATQYWTEYNIADGLTALATCIEMVFFAALMMWAYPWTEYVEPGREKTSIWRPLWDSINYTDFAVEIFGSLKYFLDALRGKPETRAVQGLRMQQSRTGDGMAGPGRKMDFATAFGVYTPRAETDRQLGVDSGEPYSSYDEGIRLAPYRYQEGSTSPDPDSSARA</sequence>
<dbReference type="GO" id="GO:0016020">
    <property type="term" value="C:membrane"/>
    <property type="evidence" value="ECO:0007669"/>
    <property type="project" value="UniProtKB-SubCell"/>
</dbReference>
<gene>
    <name evidence="6" type="ORF">BJ322DRAFT_1048624</name>
</gene>
<evidence type="ECO:0000256" key="5">
    <source>
        <dbReference type="SAM" id="Phobius"/>
    </source>
</evidence>
<dbReference type="AlphaFoldDB" id="A0A9P6HJJ5"/>
<dbReference type="Proteomes" id="UP000736335">
    <property type="component" value="Unassembled WGS sequence"/>
</dbReference>
<dbReference type="OrthoDB" id="5348404at2759"/>
<evidence type="ECO:0000256" key="1">
    <source>
        <dbReference type="ARBA" id="ARBA00004141"/>
    </source>
</evidence>
<feature type="transmembrane region" description="Helical" evidence="5">
    <location>
        <begin position="163"/>
        <end position="185"/>
    </location>
</feature>
<feature type="transmembrane region" description="Helical" evidence="5">
    <location>
        <begin position="32"/>
        <end position="56"/>
    </location>
</feature>
<feature type="transmembrane region" description="Helical" evidence="5">
    <location>
        <begin position="234"/>
        <end position="256"/>
    </location>
</feature>
<dbReference type="PANTHER" id="PTHR23423">
    <property type="entry name" value="ORGANIC SOLUTE TRANSPORTER-RELATED"/>
    <property type="match status" value="1"/>
</dbReference>
<dbReference type="SMART" id="SM01417">
    <property type="entry name" value="Solute_trans_a"/>
    <property type="match status" value="1"/>
</dbReference>
<evidence type="ECO:0000256" key="2">
    <source>
        <dbReference type="ARBA" id="ARBA00022692"/>
    </source>
</evidence>
<feature type="transmembrane region" description="Helical" evidence="5">
    <location>
        <begin position="276"/>
        <end position="296"/>
    </location>
</feature>
<keyword evidence="7" id="KW-1185">Reference proteome</keyword>
<reference evidence="6" key="2">
    <citation type="submission" date="2020-11" db="EMBL/GenBank/DDBJ databases">
        <authorList>
            <consortium name="DOE Joint Genome Institute"/>
            <person name="Kuo A."/>
            <person name="Miyauchi S."/>
            <person name="Kiss E."/>
            <person name="Drula E."/>
            <person name="Kohler A."/>
            <person name="Sanchez-Garcia M."/>
            <person name="Andreopoulos B."/>
            <person name="Barry K.W."/>
            <person name="Bonito G."/>
            <person name="Buee M."/>
            <person name="Carver A."/>
            <person name="Chen C."/>
            <person name="Cichocki N."/>
            <person name="Clum A."/>
            <person name="Culley D."/>
            <person name="Crous P.W."/>
            <person name="Fauchery L."/>
            <person name="Girlanda M."/>
            <person name="Hayes R."/>
            <person name="Keri Z."/>
            <person name="Labutti K."/>
            <person name="Lipzen A."/>
            <person name="Lombard V."/>
            <person name="Magnuson J."/>
            <person name="Maillard F."/>
            <person name="Morin E."/>
            <person name="Murat C."/>
            <person name="Nolan M."/>
            <person name="Ohm R."/>
            <person name="Pangilinan J."/>
            <person name="Pereira M."/>
            <person name="Perotto S."/>
            <person name="Peter M."/>
            <person name="Riley R."/>
            <person name="Sitrit Y."/>
            <person name="Stielow B."/>
            <person name="Szollosi G."/>
            <person name="Zifcakova L."/>
            <person name="Stursova M."/>
            <person name="Spatafora J.W."/>
            <person name="Tedersoo L."/>
            <person name="Vaario L.-M."/>
            <person name="Yamada A."/>
            <person name="Yan M."/>
            <person name="Wang P."/>
            <person name="Xu J."/>
            <person name="Bruns T."/>
            <person name="Baldrian P."/>
            <person name="Vilgalys R."/>
            <person name="Henrissat B."/>
            <person name="Grigoriev I.V."/>
            <person name="Hibbett D."/>
            <person name="Nagy L.G."/>
            <person name="Martin F.M."/>
        </authorList>
    </citation>
    <scope>NUCLEOTIDE SEQUENCE</scope>
    <source>
        <strain evidence="6">UH-Tt-Lm1</strain>
    </source>
</reference>
<proteinExistence type="predicted"/>
<keyword evidence="2 5" id="KW-0812">Transmembrane</keyword>
<protein>
    <submittedName>
        <fullName evidence="6">DUF300-domain-containing protein</fullName>
    </submittedName>
</protein>